<evidence type="ECO:0000313" key="8">
    <source>
        <dbReference type="EMBL" id="OCF30496.1"/>
    </source>
</evidence>
<gene>
    <name evidence="8" type="ORF">I316_07879</name>
</gene>
<dbReference type="Pfam" id="PF00450">
    <property type="entry name" value="Peptidase_S10"/>
    <property type="match status" value="1"/>
</dbReference>
<keyword evidence="9" id="KW-1185">Reference proteome</keyword>
<evidence type="ECO:0000256" key="4">
    <source>
        <dbReference type="ARBA" id="ARBA00022801"/>
    </source>
</evidence>
<evidence type="ECO:0000256" key="2">
    <source>
        <dbReference type="ARBA" id="ARBA00022645"/>
    </source>
</evidence>
<comment type="similarity">
    <text evidence="1">Belongs to the peptidase S10 family.</text>
</comment>
<keyword evidence="3" id="KW-0645">Protease</keyword>
<evidence type="ECO:0000256" key="1">
    <source>
        <dbReference type="ARBA" id="ARBA00009431"/>
    </source>
</evidence>
<keyword evidence="7" id="KW-0732">Signal</keyword>
<feature type="region of interest" description="Disordered" evidence="6">
    <location>
        <begin position="70"/>
        <end position="94"/>
    </location>
</feature>
<proteinExistence type="inferred from homology"/>
<evidence type="ECO:0000256" key="6">
    <source>
        <dbReference type="SAM" id="MobiDB-lite"/>
    </source>
</evidence>
<evidence type="ECO:0000313" key="9">
    <source>
        <dbReference type="Proteomes" id="UP000092666"/>
    </source>
</evidence>
<dbReference type="AlphaFoldDB" id="A0A1B9GHL2"/>
<keyword evidence="5" id="KW-0325">Glycoprotein</keyword>
<dbReference type="PANTHER" id="PTHR11802">
    <property type="entry name" value="SERINE PROTEASE FAMILY S10 SERINE CARBOXYPEPTIDASE"/>
    <property type="match status" value="1"/>
</dbReference>
<dbReference type="Gene3D" id="3.40.50.1820">
    <property type="entry name" value="alpha/beta hydrolase"/>
    <property type="match status" value="1"/>
</dbReference>
<reference evidence="8 9" key="1">
    <citation type="submission" date="2013-07" db="EMBL/GenBank/DDBJ databases">
        <title>The Genome Sequence of Cryptococcus heveanensis BCC8398.</title>
        <authorList>
            <consortium name="The Broad Institute Genome Sequencing Platform"/>
            <person name="Cuomo C."/>
            <person name="Litvintseva A."/>
            <person name="Chen Y."/>
            <person name="Heitman J."/>
            <person name="Sun S."/>
            <person name="Springer D."/>
            <person name="Dromer F."/>
            <person name="Young S.K."/>
            <person name="Zeng Q."/>
            <person name="Gargeya S."/>
            <person name="Fitzgerald M."/>
            <person name="Abouelleil A."/>
            <person name="Alvarado L."/>
            <person name="Berlin A.M."/>
            <person name="Chapman S.B."/>
            <person name="Dewar J."/>
            <person name="Goldberg J."/>
            <person name="Griggs A."/>
            <person name="Gujja S."/>
            <person name="Hansen M."/>
            <person name="Howarth C."/>
            <person name="Imamovic A."/>
            <person name="Larimer J."/>
            <person name="McCowan C."/>
            <person name="Murphy C."/>
            <person name="Pearson M."/>
            <person name="Priest M."/>
            <person name="Roberts A."/>
            <person name="Saif S."/>
            <person name="Shea T."/>
            <person name="Sykes S."/>
            <person name="Wortman J."/>
            <person name="Nusbaum C."/>
            <person name="Birren B."/>
        </authorList>
    </citation>
    <scope>NUCLEOTIDE SEQUENCE [LARGE SCALE GENOMIC DNA]</scope>
    <source>
        <strain evidence="8 9">BCC8398</strain>
    </source>
</reference>
<accession>A0A1B9GHL2</accession>
<evidence type="ECO:0000256" key="7">
    <source>
        <dbReference type="SAM" id="SignalP"/>
    </source>
</evidence>
<dbReference type="InterPro" id="IPR001563">
    <property type="entry name" value="Peptidase_S10"/>
</dbReference>
<dbReference type="PRINTS" id="PR00724">
    <property type="entry name" value="CRBOXYPTASEC"/>
</dbReference>
<feature type="signal peptide" evidence="7">
    <location>
        <begin position="1"/>
        <end position="25"/>
    </location>
</feature>
<name>A0A1B9GHL2_9TREE</name>
<organism evidence="8 9">
    <name type="scientific">Kwoniella heveanensis BCC8398</name>
    <dbReference type="NCBI Taxonomy" id="1296120"/>
    <lineage>
        <taxon>Eukaryota</taxon>
        <taxon>Fungi</taxon>
        <taxon>Dikarya</taxon>
        <taxon>Basidiomycota</taxon>
        <taxon>Agaricomycotina</taxon>
        <taxon>Tremellomycetes</taxon>
        <taxon>Tremellales</taxon>
        <taxon>Cryptococcaceae</taxon>
        <taxon>Kwoniella</taxon>
    </lineage>
</organism>
<evidence type="ECO:0008006" key="10">
    <source>
        <dbReference type="Google" id="ProtNLM"/>
    </source>
</evidence>
<keyword evidence="2" id="KW-0121">Carboxypeptidase</keyword>
<dbReference type="InterPro" id="IPR029058">
    <property type="entry name" value="AB_hydrolase_fold"/>
</dbReference>
<dbReference type="Proteomes" id="UP000092666">
    <property type="component" value="Unassembled WGS sequence"/>
</dbReference>
<dbReference type="PANTHER" id="PTHR11802:SF479">
    <property type="entry name" value="CARBOXYPEPTIDASE"/>
    <property type="match status" value="1"/>
</dbReference>
<dbReference type="GO" id="GO:0006508">
    <property type="term" value="P:proteolysis"/>
    <property type="evidence" value="ECO:0007669"/>
    <property type="project" value="UniProtKB-KW"/>
</dbReference>
<reference evidence="9" key="2">
    <citation type="submission" date="2013-12" db="EMBL/GenBank/DDBJ databases">
        <title>Evolution of pathogenesis and genome organization in the Tremellales.</title>
        <authorList>
            <person name="Cuomo C."/>
            <person name="Litvintseva A."/>
            <person name="Heitman J."/>
            <person name="Chen Y."/>
            <person name="Sun S."/>
            <person name="Springer D."/>
            <person name="Dromer F."/>
            <person name="Young S."/>
            <person name="Zeng Q."/>
            <person name="Chapman S."/>
            <person name="Gujja S."/>
            <person name="Saif S."/>
            <person name="Birren B."/>
        </authorList>
    </citation>
    <scope>NUCLEOTIDE SEQUENCE [LARGE SCALE GENOMIC DNA]</scope>
    <source>
        <strain evidence="9">BCC8398</strain>
    </source>
</reference>
<protein>
    <recommendedName>
        <fullName evidence="10">Carboxypeptidase D</fullName>
    </recommendedName>
</protein>
<dbReference type="OrthoDB" id="443318at2759"/>
<evidence type="ECO:0000256" key="5">
    <source>
        <dbReference type="ARBA" id="ARBA00023180"/>
    </source>
</evidence>
<sequence length="629" mass="67312">MSRFLPILLTAIGGVIVHAAPAVEASTFTVTETRTYTLLIETILIEPTTITLHDCATTVIPSTTVAVPSTSELPSASSSAQPSTSDHSHVPSPGVSSSVVTSAITASASIPISVSRSLSASASAPASASVSASVTGSPPWSSAISSSSILPSHSVSVACSAAASSTVPVPSACPTALTPLNSTITQSYKLSTTLPGLPFEIPQSYGGYISVNRDDPTDNRTFYMFHTPADAAASPDDIIFWFNGGPGCSSLEGAFQENGPFQLPFYHENGTVQPRLNEFGNNIAAHAVWVEQPGSTGFSTAGKHIQGLNAVAHDMVGFFVNFFRTFPDLRGKRMWLQGESFAGAMIPYIADAIYRDETLLCQGINLKGIQINDPSWASDNFMQQLAIFPYAEIHQEDLILNDTQLEVCRARAAEYGLDTYYKDNLKYPPTGPLQLPANWTADVYNIYNDIVSNWNGAHCSSVYNIHFTCDDPLADPLGYPLNGPLTYTNFINNVAGFKEAIHADPSVAWGECTADIWDDIGEPLPADSVMPNVIEKSERVIIANGAYDVLLMGQGSELAIQNMTWSGLQGFQDGIKTDLITSQGVRGFSITERKLSYVDFSYAGHMIPQDDGEAAFKATQFLIGTIPTL</sequence>
<dbReference type="EMBL" id="KV700149">
    <property type="protein sequence ID" value="OCF30496.1"/>
    <property type="molecule type" value="Genomic_DNA"/>
</dbReference>
<dbReference type="SUPFAM" id="SSF53474">
    <property type="entry name" value="alpha/beta-Hydrolases"/>
    <property type="match status" value="1"/>
</dbReference>
<evidence type="ECO:0000256" key="3">
    <source>
        <dbReference type="ARBA" id="ARBA00022670"/>
    </source>
</evidence>
<dbReference type="GO" id="GO:0004185">
    <property type="term" value="F:serine-type carboxypeptidase activity"/>
    <property type="evidence" value="ECO:0007669"/>
    <property type="project" value="InterPro"/>
</dbReference>
<feature type="chain" id="PRO_5008627042" description="Carboxypeptidase D" evidence="7">
    <location>
        <begin position="26"/>
        <end position="629"/>
    </location>
</feature>
<keyword evidence="4" id="KW-0378">Hydrolase</keyword>